<feature type="transmembrane region" description="Helical" evidence="1">
    <location>
        <begin position="13"/>
        <end position="34"/>
    </location>
</feature>
<keyword evidence="3" id="KW-1185">Reference proteome</keyword>
<dbReference type="EMBL" id="NFIE01000020">
    <property type="protein sequence ID" value="OUN86581.1"/>
    <property type="molecule type" value="Genomic_DNA"/>
</dbReference>
<reference evidence="3" key="1">
    <citation type="submission" date="2017-04" db="EMBL/GenBank/DDBJ databases">
        <title>Function of individual gut microbiota members based on whole genome sequencing of pure cultures obtained from chicken caecum.</title>
        <authorList>
            <person name="Medvecky M."/>
            <person name="Cejkova D."/>
            <person name="Polansky O."/>
            <person name="Karasova D."/>
            <person name="Kubasova T."/>
            <person name="Cizek A."/>
            <person name="Rychlik I."/>
        </authorList>
    </citation>
    <scope>NUCLEOTIDE SEQUENCE [LARGE SCALE GENOMIC DNA]</scope>
    <source>
        <strain evidence="3">An5</strain>
    </source>
</reference>
<evidence type="ECO:0000313" key="2">
    <source>
        <dbReference type="EMBL" id="OUN86581.1"/>
    </source>
</evidence>
<evidence type="ECO:0008006" key="4">
    <source>
        <dbReference type="Google" id="ProtNLM"/>
    </source>
</evidence>
<dbReference type="AlphaFoldDB" id="A0A1Y3XN56"/>
<keyword evidence="1" id="KW-1133">Transmembrane helix</keyword>
<keyword evidence="1" id="KW-0472">Membrane</keyword>
<comment type="caution">
    <text evidence="2">The sequence shown here is derived from an EMBL/GenBank/DDBJ whole genome shotgun (WGS) entry which is preliminary data.</text>
</comment>
<dbReference type="Proteomes" id="UP000195781">
    <property type="component" value="Unassembled WGS sequence"/>
</dbReference>
<evidence type="ECO:0000256" key="1">
    <source>
        <dbReference type="SAM" id="Phobius"/>
    </source>
</evidence>
<dbReference type="OrthoDB" id="9940736at2"/>
<keyword evidence="1" id="KW-0812">Transmembrane</keyword>
<name>A0A1Y3XN56_9ACTN</name>
<proteinExistence type="predicted"/>
<protein>
    <recommendedName>
        <fullName evidence="4">DUF5640 domain-containing protein</fullName>
    </recommendedName>
</protein>
<dbReference type="RefSeq" id="WP_094335901.1">
    <property type="nucleotide sequence ID" value="NZ_NFIE01000020.1"/>
</dbReference>
<evidence type="ECO:0000313" key="3">
    <source>
        <dbReference type="Proteomes" id="UP000195781"/>
    </source>
</evidence>
<organism evidence="2 3">
    <name type="scientific">[Collinsella] massiliensis</name>
    <dbReference type="NCBI Taxonomy" id="1232426"/>
    <lineage>
        <taxon>Bacteria</taxon>
        <taxon>Bacillati</taxon>
        <taxon>Actinomycetota</taxon>
        <taxon>Coriobacteriia</taxon>
        <taxon>Coriobacteriales</taxon>
        <taxon>Coriobacteriaceae</taxon>
        <taxon>Enorma</taxon>
    </lineage>
</organism>
<accession>A0A1Y3XN56</accession>
<gene>
    <name evidence="2" type="ORF">B5G02_08505</name>
</gene>
<sequence length="126" mass="13473">MTNHQGTSLVHSILARAAAGIAACLLVVMLSGCFSPHPDIVGSWSAPGKDNDYITYTYTFNDDGTALVETSETSTGQVGYREETTWTSDFGNVVMSFSDGDSIVFTVSLTGDSISDPYGNTYHRSN</sequence>